<dbReference type="PIRSF" id="PIRSF018249">
    <property type="entry name" value="MyrA_prd"/>
    <property type="match status" value="1"/>
</dbReference>
<reference evidence="4" key="2">
    <citation type="submission" date="2021-04" db="EMBL/GenBank/DDBJ databases">
        <authorList>
            <person name="Gilroy R."/>
        </authorList>
    </citation>
    <scope>NUCLEOTIDE SEQUENCE</scope>
    <source>
        <strain evidence="4">ChiSxjej3B15-572</strain>
    </source>
</reference>
<dbReference type="InterPro" id="IPR050508">
    <property type="entry name" value="Methyltransf_Superfamily"/>
</dbReference>
<sequence length="283" mass="32484">MKKIEIAEQWVTNHMALFVCPVCGQKIVAIDQHQMICKNHHRTNFNKHGYLYLLNHGESSEYDHEMLSARRQLLTAGLFLPIIQEIASQLGHKPQNILDVGCGEGTPLNQMATSLNQPQNAYVGFDISRAGIQLATQLNPQLFFCLADLRALPFSDESFDTIIDLFSPSDYQEFDRVLKPGGRLFKVIPDNDYLPELRELLYDQDDPHRHYDNHAVRQLFLSHYQNTQVKPLRYQFKLPAELRKAMVLMSPLHWGEGVRHLSATDYQGFNQVTVNVNLLVAKK</sequence>
<dbReference type="Proteomes" id="UP000824231">
    <property type="component" value="Unassembled WGS sequence"/>
</dbReference>
<keyword evidence="2" id="KW-0949">S-adenosyl-L-methionine</keyword>
<name>A0A9D1VII7_9LACO</name>
<dbReference type="AlphaFoldDB" id="A0A9D1VII7"/>
<dbReference type="PANTHER" id="PTHR42912">
    <property type="entry name" value="METHYLTRANSFERASE"/>
    <property type="match status" value="1"/>
</dbReference>
<proteinExistence type="predicted"/>
<dbReference type="SUPFAM" id="SSF53335">
    <property type="entry name" value="S-adenosyl-L-methionine-dependent methyltransferases"/>
    <property type="match status" value="1"/>
</dbReference>
<dbReference type="GO" id="GO:0032259">
    <property type="term" value="P:methylation"/>
    <property type="evidence" value="ECO:0007669"/>
    <property type="project" value="UniProtKB-KW"/>
</dbReference>
<reference evidence="4" key="1">
    <citation type="journal article" date="2021" name="PeerJ">
        <title>Extensive microbial diversity within the chicken gut microbiome revealed by metagenomics and culture.</title>
        <authorList>
            <person name="Gilroy R."/>
            <person name="Ravi A."/>
            <person name="Getino M."/>
            <person name="Pursley I."/>
            <person name="Horton D.L."/>
            <person name="Alikhan N.F."/>
            <person name="Baker D."/>
            <person name="Gharbi K."/>
            <person name="Hall N."/>
            <person name="Watson M."/>
            <person name="Adriaenssens E.M."/>
            <person name="Foster-Nyarko E."/>
            <person name="Jarju S."/>
            <person name="Secka A."/>
            <person name="Antonio M."/>
            <person name="Oren A."/>
            <person name="Chaudhuri R.R."/>
            <person name="La Ragione R."/>
            <person name="Hildebrand F."/>
            <person name="Pallen M.J."/>
        </authorList>
    </citation>
    <scope>NUCLEOTIDE SEQUENCE</scope>
    <source>
        <strain evidence="4">ChiSxjej3B15-572</strain>
    </source>
</reference>
<dbReference type="InterPro" id="IPR029063">
    <property type="entry name" value="SAM-dependent_MTases_sf"/>
</dbReference>
<organism evidence="4 5">
    <name type="scientific">Candidatus Limosilactobacillus merdigallinarum</name>
    <dbReference type="NCBI Taxonomy" id="2838652"/>
    <lineage>
        <taxon>Bacteria</taxon>
        <taxon>Bacillati</taxon>
        <taxon>Bacillota</taxon>
        <taxon>Bacilli</taxon>
        <taxon>Lactobacillales</taxon>
        <taxon>Lactobacillaceae</taxon>
        <taxon>Limosilactobacillus</taxon>
    </lineage>
</organism>
<dbReference type="EMBL" id="DXFH01000025">
    <property type="protein sequence ID" value="HIX36000.1"/>
    <property type="molecule type" value="Genomic_DNA"/>
</dbReference>
<feature type="binding site" evidence="2">
    <location>
        <position position="79"/>
    </location>
    <ligand>
        <name>S-adenosyl-L-methionine</name>
        <dbReference type="ChEBI" id="CHEBI:59789"/>
    </ligand>
</feature>
<feature type="binding site" evidence="2">
    <location>
        <position position="193"/>
    </location>
    <ligand>
        <name>S-adenosyl-L-methionine</name>
        <dbReference type="ChEBI" id="CHEBI:59789"/>
    </ligand>
</feature>
<dbReference type="GO" id="GO:0008168">
    <property type="term" value="F:methyltransferase activity"/>
    <property type="evidence" value="ECO:0007669"/>
    <property type="project" value="UniProtKB-KW"/>
</dbReference>
<feature type="binding site" evidence="1">
    <location>
        <position position="37"/>
    </location>
    <ligand>
        <name>Zn(2+)</name>
        <dbReference type="ChEBI" id="CHEBI:29105"/>
    </ligand>
</feature>
<feature type="binding site" evidence="1">
    <location>
        <position position="20"/>
    </location>
    <ligand>
        <name>Zn(2+)</name>
        <dbReference type="ChEBI" id="CHEBI:29105"/>
    </ligand>
</feature>
<dbReference type="GO" id="GO:0046872">
    <property type="term" value="F:metal ion binding"/>
    <property type="evidence" value="ECO:0007669"/>
    <property type="project" value="UniProtKB-KW"/>
</dbReference>
<protein>
    <submittedName>
        <fullName evidence="4">Methyltransferase domain-containing protein</fullName>
    </submittedName>
</protein>
<gene>
    <name evidence="4" type="ORF">H9856_06380</name>
</gene>
<keyword evidence="1" id="KW-0479">Metal-binding</keyword>
<evidence type="ECO:0000256" key="1">
    <source>
        <dbReference type="PIRSR" id="PIRSR018249-1"/>
    </source>
</evidence>
<feature type="binding site" evidence="2">
    <location>
        <begin position="104"/>
        <end position="105"/>
    </location>
    <ligand>
        <name>S-adenosyl-L-methionine</name>
        <dbReference type="ChEBI" id="CHEBI:59789"/>
    </ligand>
</feature>
<evidence type="ECO:0000313" key="5">
    <source>
        <dbReference type="Proteomes" id="UP000824231"/>
    </source>
</evidence>
<accession>A0A9D1VII7</accession>
<evidence type="ECO:0000256" key="2">
    <source>
        <dbReference type="PIRSR" id="PIRSR018249-2"/>
    </source>
</evidence>
<dbReference type="InterPro" id="IPR016718">
    <property type="entry name" value="rRNA_m1G-MeTrfase_A_prd"/>
</dbReference>
<dbReference type="Gene3D" id="3.40.50.150">
    <property type="entry name" value="Vaccinia Virus protein VP39"/>
    <property type="match status" value="1"/>
</dbReference>
<dbReference type="Pfam" id="PF13847">
    <property type="entry name" value="Methyltransf_31"/>
    <property type="match status" value="1"/>
</dbReference>
<dbReference type="CDD" id="cd02440">
    <property type="entry name" value="AdoMet_MTases"/>
    <property type="match status" value="1"/>
</dbReference>
<keyword evidence="1" id="KW-0862">Zinc</keyword>
<feature type="binding site" evidence="1">
    <location>
        <position position="23"/>
    </location>
    <ligand>
        <name>Zn(2+)</name>
        <dbReference type="ChEBI" id="CHEBI:29105"/>
    </ligand>
</feature>
<dbReference type="InterPro" id="IPR025714">
    <property type="entry name" value="Methyltranfer_dom"/>
</dbReference>
<keyword evidence="4" id="KW-0808">Transferase</keyword>
<keyword evidence="4" id="KW-0489">Methyltransferase</keyword>
<feature type="domain" description="Methyltransferase" evidence="3">
    <location>
        <begin position="95"/>
        <end position="190"/>
    </location>
</feature>
<dbReference type="PANTHER" id="PTHR42912:SF45">
    <property type="entry name" value="23S RRNA (GUANINE(745)-N(1))-METHYLTRANSFERASE"/>
    <property type="match status" value="1"/>
</dbReference>
<comment type="caution">
    <text evidence="4">The sequence shown here is derived from an EMBL/GenBank/DDBJ whole genome shotgun (WGS) entry which is preliminary data.</text>
</comment>
<evidence type="ECO:0000313" key="4">
    <source>
        <dbReference type="EMBL" id="HIX36000.1"/>
    </source>
</evidence>
<feature type="binding site" evidence="1">
    <location>
        <position position="41"/>
    </location>
    <ligand>
        <name>Zn(2+)</name>
        <dbReference type="ChEBI" id="CHEBI:29105"/>
    </ligand>
</feature>
<evidence type="ECO:0000259" key="3">
    <source>
        <dbReference type="Pfam" id="PF13847"/>
    </source>
</evidence>